<dbReference type="SUPFAM" id="SSF46785">
    <property type="entry name" value="Winged helix' DNA-binding domain"/>
    <property type="match status" value="1"/>
</dbReference>
<dbReference type="PANTHER" id="PTHR33164">
    <property type="entry name" value="TRANSCRIPTIONAL REGULATOR, MARR FAMILY"/>
    <property type="match status" value="1"/>
</dbReference>
<keyword evidence="3" id="KW-0804">Transcription</keyword>
<accession>A0A853CNS1</accession>
<dbReference type="InterPro" id="IPR036388">
    <property type="entry name" value="WH-like_DNA-bd_sf"/>
</dbReference>
<feature type="region of interest" description="Disordered" evidence="4">
    <location>
        <begin position="1"/>
        <end position="36"/>
    </location>
</feature>
<dbReference type="InterPro" id="IPR023187">
    <property type="entry name" value="Tscrpt_reg_MarR-type_CS"/>
</dbReference>
<evidence type="ECO:0000256" key="4">
    <source>
        <dbReference type="SAM" id="MobiDB-lite"/>
    </source>
</evidence>
<comment type="caution">
    <text evidence="6">The sequence shown here is derived from an EMBL/GenBank/DDBJ whole genome shotgun (WGS) entry which is preliminary data.</text>
</comment>
<dbReference type="GO" id="GO:0006950">
    <property type="term" value="P:response to stress"/>
    <property type="evidence" value="ECO:0007669"/>
    <property type="project" value="TreeGrafter"/>
</dbReference>
<sequence length="168" mass="18206">MAHEVTQGPAGAPGRLGAAEREPEPGPESAHEPEHWPLGRLLGAASRAVERAWYEALEARGLTHAGLIVLHFLELGFDSQSDLARAAQVEAQTMSRTVDRLEREGLVIRTPDPADRRRHIVSITERGHAAFEAVRGLEDEVFPTVDDPAALRAALIQIVSAAPARPPR</sequence>
<dbReference type="EMBL" id="JACCFL010000001">
    <property type="protein sequence ID" value="NYJ22506.1"/>
    <property type="molecule type" value="Genomic_DNA"/>
</dbReference>
<dbReference type="InterPro" id="IPR039422">
    <property type="entry name" value="MarR/SlyA-like"/>
</dbReference>
<gene>
    <name evidence="6" type="ORF">HNR13_000793</name>
</gene>
<keyword evidence="2 6" id="KW-0238">DNA-binding</keyword>
<evidence type="ECO:0000259" key="5">
    <source>
        <dbReference type="PROSITE" id="PS50995"/>
    </source>
</evidence>
<feature type="compositionally biased region" description="Basic and acidic residues" evidence="4">
    <location>
        <begin position="18"/>
        <end position="36"/>
    </location>
</feature>
<evidence type="ECO:0000256" key="2">
    <source>
        <dbReference type="ARBA" id="ARBA00023125"/>
    </source>
</evidence>
<name>A0A853CNS1_9MICO</name>
<evidence type="ECO:0000256" key="1">
    <source>
        <dbReference type="ARBA" id="ARBA00023015"/>
    </source>
</evidence>
<dbReference type="InterPro" id="IPR000835">
    <property type="entry name" value="HTH_MarR-typ"/>
</dbReference>
<proteinExistence type="predicted"/>
<dbReference type="PANTHER" id="PTHR33164:SF43">
    <property type="entry name" value="HTH-TYPE TRANSCRIPTIONAL REPRESSOR YETL"/>
    <property type="match status" value="1"/>
</dbReference>
<dbReference type="PROSITE" id="PS50995">
    <property type="entry name" value="HTH_MARR_2"/>
    <property type="match status" value="1"/>
</dbReference>
<protein>
    <submittedName>
        <fullName evidence="6">DNA-binding MarR family transcriptional regulator</fullName>
    </submittedName>
</protein>
<dbReference type="Proteomes" id="UP000578352">
    <property type="component" value="Unassembled WGS sequence"/>
</dbReference>
<keyword evidence="1" id="KW-0805">Transcription regulation</keyword>
<evidence type="ECO:0000256" key="3">
    <source>
        <dbReference type="ARBA" id="ARBA00023163"/>
    </source>
</evidence>
<dbReference type="PRINTS" id="PR00598">
    <property type="entry name" value="HTHMARR"/>
</dbReference>
<feature type="compositionally biased region" description="Low complexity" evidence="4">
    <location>
        <begin position="8"/>
        <end position="17"/>
    </location>
</feature>
<reference evidence="6 7" key="1">
    <citation type="submission" date="2020-07" db="EMBL/GenBank/DDBJ databases">
        <title>Sequencing the genomes of 1000 actinobacteria strains.</title>
        <authorList>
            <person name="Klenk H.-P."/>
        </authorList>
    </citation>
    <scope>NUCLEOTIDE SEQUENCE [LARGE SCALE GENOMIC DNA]</scope>
    <source>
        <strain evidence="6 7">DSM 15165</strain>
    </source>
</reference>
<dbReference type="Pfam" id="PF12802">
    <property type="entry name" value="MarR_2"/>
    <property type="match status" value="1"/>
</dbReference>
<dbReference type="GO" id="GO:0003700">
    <property type="term" value="F:DNA-binding transcription factor activity"/>
    <property type="evidence" value="ECO:0007669"/>
    <property type="project" value="InterPro"/>
</dbReference>
<feature type="domain" description="HTH marR-type" evidence="5">
    <location>
        <begin position="35"/>
        <end position="164"/>
    </location>
</feature>
<dbReference type="SMART" id="SM00347">
    <property type="entry name" value="HTH_MARR"/>
    <property type="match status" value="1"/>
</dbReference>
<evidence type="ECO:0000313" key="7">
    <source>
        <dbReference type="Proteomes" id="UP000578352"/>
    </source>
</evidence>
<dbReference type="AlphaFoldDB" id="A0A853CNS1"/>
<dbReference type="Gene3D" id="1.10.10.10">
    <property type="entry name" value="Winged helix-like DNA-binding domain superfamily/Winged helix DNA-binding domain"/>
    <property type="match status" value="1"/>
</dbReference>
<dbReference type="RefSeq" id="WP_179604544.1">
    <property type="nucleotide sequence ID" value="NZ_BAABEH010000001.1"/>
</dbReference>
<organism evidence="6 7">
    <name type="scientific">Leifsonia shinshuensis</name>
    <dbReference type="NCBI Taxonomy" id="150026"/>
    <lineage>
        <taxon>Bacteria</taxon>
        <taxon>Bacillati</taxon>
        <taxon>Actinomycetota</taxon>
        <taxon>Actinomycetes</taxon>
        <taxon>Micrococcales</taxon>
        <taxon>Microbacteriaceae</taxon>
        <taxon>Leifsonia</taxon>
    </lineage>
</organism>
<dbReference type="PROSITE" id="PS01117">
    <property type="entry name" value="HTH_MARR_1"/>
    <property type="match status" value="1"/>
</dbReference>
<evidence type="ECO:0000313" key="6">
    <source>
        <dbReference type="EMBL" id="NYJ22506.1"/>
    </source>
</evidence>
<dbReference type="GO" id="GO:0003677">
    <property type="term" value="F:DNA binding"/>
    <property type="evidence" value="ECO:0007669"/>
    <property type="project" value="UniProtKB-KW"/>
</dbReference>
<dbReference type="InterPro" id="IPR036390">
    <property type="entry name" value="WH_DNA-bd_sf"/>
</dbReference>